<evidence type="ECO:0000313" key="3">
    <source>
        <dbReference type="Proteomes" id="UP000485058"/>
    </source>
</evidence>
<dbReference type="Proteomes" id="UP000485058">
    <property type="component" value="Unassembled WGS sequence"/>
</dbReference>
<reference evidence="2 3" key="1">
    <citation type="submission" date="2020-02" db="EMBL/GenBank/DDBJ databases">
        <title>Draft genome sequence of Haematococcus lacustris strain NIES-144.</title>
        <authorList>
            <person name="Morimoto D."/>
            <person name="Nakagawa S."/>
            <person name="Yoshida T."/>
            <person name="Sawayama S."/>
        </authorList>
    </citation>
    <scope>NUCLEOTIDE SEQUENCE [LARGE SCALE GENOMIC DNA]</scope>
    <source>
        <strain evidence="2 3">NIES-144</strain>
    </source>
</reference>
<evidence type="ECO:0000313" key="2">
    <source>
        <dbReference type="EMBL" id="GFH28685.1"/>
    </source>
</evidence>
<keyword evidence="3" id="KW-1185">Reference proteome</keyword>
<protein>
    <submittedName>
        <fullName evidence="2">Uncharacterized protein</fullName>
    </submittedName>
</protein>
<dbReference type="EMBL" id="BLLF01003991">
    <property type="protein sequence ID" value="GFH28685.1"/>
    <property type="molecule type" value="Genomic_DNA"/>
</dbReference>
<accession>A0A6A0A7W7</accession>
<evidence type="ECO:0000256" key="1">
    <source>
        <dbReference type="SAM" id="Coils"/>
    </source>
</evidence>
<gene>
    <name evidence="2" type="ORF">HaLaN_27220</name>
</gene>
<comment type="caution">
    <text evidence="2">The sequence shown here is derived from an EMBL/GenBank/DDBJ whole genome shotgun (WGS) entry which is preliminary data.</text>
</comment>
<feature type="coiled-coil region" evidence="1">
    <location>
        <begin position="9"/>
        <end position="36"/>
    </location>
</feature>
<organism evidence="2 3">
    <name type="scientific">Haematococcus lacustris</name>
    <name type="common">Green alga</name>
    <name type="synonym">Haematococcus pluvialis</name>
    <dbReference type="NCBI Taxonomy" id="44745"/>
    <lineage>
        <taxon>Eukaryota</taxon>
        <taxon>Viridiplantae</taxon>
        <taxon>Chlorophyta</taxon>
        <taxon>core chlorophytes</taxon>
        <taxon>Chlorophyceae</taxon>
        <taxon>CS clade</taxon>
        <taxon>Chlamydomonadales</taxon>
        <taxon>Haematococcaceae</taxon>
        <taxon>Haematococcus</taxon>
    </lineage>
</organism>
<dbReference type="AlphaFoldDB" id="A0A6A0A7W7"/>
<sequence length="59" mass="6480">MPTMRLPALAEAMGQLEGLHEQLQAAINELVHANNAYASFIDVNKADTMQERRVLTLGS</sequence>
<name>A0A6A0A7W7_HAELA</name>
<keyword evidence="1" id="KW-0175">Coiled coil</keyword>
<proteinExistence type="predicted"/>